<dbReference type="EnsemblMetazoa" id="GPAI036829-RA">
    <property type="protein sequence ID" value="GPAI036829-PA"/>
    <property type="gene ID" value="GPAI036829"/>
</dbReference>
<sequence>MKILINALVLEPTRGRECMDDYQRRGYALVPTGAVLSYEEYHYSVFIIFMAFYIGAHNTAAPPSFRDPTSFLSYETLRTSIKLPLCWKTVRVVALPKFKITNGDDVFRPISTPPALSSFTKQLTKDEVLQNRLRCTYRERLSRESNASSECAAHEDCAAYIWCDAPTDCTPEQEQREQQHDKLVALLDSFPMYA</sequence>
<keyword evidence="2" id="KW-1185">Reference proteome</keyword>
<organism evidence="1 2">
    <name type="scientific">Glossina pallidipes</name>
    <name type="common">Tsetse fly</name>
    <dbReference type="NCBI Taxonomy" id="7398"/>
    <lineage>
        <taxon>Eukaryota</taxon>
        <taxon>Metazoa</taxon>
        <taxon>Ecdysozoa</taxon>
        <taxon>Arthropoda</taxon>
        <taxon>Hexapoda</taxon>
        <taxon>Insecta</taxon>
        <taxon>Pterygota</taxon>
        <taxon>Neoptera</taxon>
        <taxon>Endopterygota</taxon>
        <taxon>Diptera</taxon>
        <taxon>Brachycera</taxon>
        <taxon>Muscomorpha</taxon>
        <taxon>Hippoboscoidea</taxon>
        <taxon>Glossinidae</taxon>
        <taxon>Glossina</taxon>
    </lineage>
</organism>
<reference evidence="1" key="2">
    <citation type="submission" date="2020-05" db="UniProtKB">
        <authorList>
            <consortium name="EnsemblMetazoa"/>
        </authorList>
    </citation>
    <scope>IDENTIFICATION</scope>
    <source>
        <strain evidence="1">IAEA</strain>
    </source>
</reference>
<evidence type="ECO:0000313" key="1">
    <source>
        <dbReference type="EnsemblMetazoa" id="GPAI036829-PA"/>
    </source>
</evidence>
<accession>A0A1B0A7M6</accession>
<dbReference type="VEuPathDB" id="VectorBase:GPAI036829"/>
<evidence type="ECO:0000313" key="2">
    <source>
        <dbReference type="Proteomes" id="UP000092445"/>
    </source>
</evidence>
<proteinExistence type="predicted"/>
<dbReference type="AlphaFoldDB" id="A0A1B0A7M6"/>
<name>A0A1B0A7M6_GLOPL</name>
<protein>
    <submittedName>
        <fullName evidence="1">Uncharacterized protein</fullName>
    </submittedName>
</protein>
<dbReference type="Proteomes" id="UP000092445">
    <property type="component" value="Unassembled WGS sequence"/>
</dbReference>
<reference evidence="2" key="1">
    <citation type="submission" date="2014-03" db="EMBL/GenBank/DDBJ databases">
        <authorList>
            <person name="Aksoy S."/>
            <person name="Warren W."/>
            <person name="Wilson R.K."/>
        </authorList>
    </citation>
    <scope>NUCLEOTIDE SEQUENCE [LARGE SCALE GENOMIC DNA]</scope>
    <source>
        <strain evidence="2">IAEA</strain>
    </source>
</reference>